<dbReference type="GO" id="GO:0061499">
    <property type="term" value="C:outer plaque of mitotic spindle pole body"/>
    <property type="evidence" value="ECO:0007669"/>
    <property type="project" value="TreeGrafter"/>
</dbReference>
<dbReference type="RefSeq" id="XP_056085356.1">
    <property type="nucleotide sequence ID" value="XM_056231549.1"/>
</dbReference>
<name>A0AA35J9S7_SACK1</name>
<keyword evidence="2" id="KW-0677">Repeat</keyword>
<dbReference type="GeneID" id="80927382"/>
<evidence type="ECO:0000256" key="1">
    <source>
        <dbReference type="ARBA" id="ARBA00022614"/>
    </source>
</evidence>
<dbReference type="InterPro" id="IPR052574">
    <property type="entry name" value="CDIRP"/>
</dbReference>
<evidence type="ECO:0008006" key="6">
    <source>
        <dbReference type="Google" id="ProtNLM"/>
    </source>
</evidence>
<feature type="compositionally biased region" description="Polar residues" evidence="3">
    <location>
        <begin position="276"/>
        <end position="289"/>
    </location>
</feature>
<dbReference type="Pfam" id="PF12799">
    <property type="entry name" value="LRR_4"/>
    <property type="match status" value="1"/>
</dbReference>
<dbReference type="PROSITE" id="PS51450">
    <property type="entry name" value="LRR"/>
    <property type="match status" value="3"/>
</dbReference>
<dbReference type="InterPro" id="IPR025875">
    <property type="entry name" value="Leu-rich_rpt_4"/>
</dbReference>
<evidence type="ECO:0000256" key="2">
    <source>
        <dbReference type="ARBA" id="ARBA00022737"/>
    </source>
</evidence>
<feature type="region of interest" description="Disordered" evidence="3">
    <location>
        <begin position="357"/>
        <end position="379"/>
    </location>
</feature>
<gene>
    <name evidence="4" type="primary">SKDI15G5080</name>
    <name evidence="4" type="ORF">SKDI_15G5080</name>
</gene>
<dbReference type="PANTHER" id="PTHR47566:SF1">
    <property type="entry name" value="PROTEIN NUD1"/>
    <property type="match status" value="1"/>
</dbReference>
<dbReference type="Proteomes" id="UP001162087">
    <property type="component" value="Chromosome 15"/>
</dbReference>
<dbReference type="Gene3D" id="3.80.10.10">
    <property type="entry name" value="Ribonuclease Inhibitor"/>
    <property type="match status" value="3"/>
</dbReference>
<evidence type="ECO:0000313" key="4">
    <source>
        <dbReference type="EMBL" id="CAI4052414.1"/>
    </source>
</evidence>
<feature type="compositionally biased region" description="Low complexity" evidence="3">
    <location>
        <begin position="244"/>
        <end position="264"/>
    </location>
</feature>
<feature type="compositionally biased region" description="Low complexity" evidence="3">
    <location>
        <begin position="223"/>
        <end position="234"/>
    </location>
</feature>
<accession>A0AA35J9S7</accession>
<feature type="region of interest" description="Disordered" evidence="3">
    <location>
        <begin position="218"/>
        <end position="336"/>
    </location>
</feature>
<reference evidence="4" key="1">
    <citation type="submission" date="2022-10" db="EMBL/GenBank/DDBJ databases">
        <authorList>
            <person name="Byrne P K."/>
        </authorList>
    </citation>
    <scope>NUCLEOTIDE SEQUENCE</scope>
    <source>
        <strain evidence="4">IFO1802</strain>
    </source>
</reference>
<evidence type="ECO:0000256" key="3">
    <source>
        <dbReference type="SAM" id="MobiDB-lite"/>
    </source>
</evidence>
<keyword evidence="1" id="KW-0433">Leucine-rich repeat</keyword>
<dbReference type="InterPro" id="IPR001611">
    <property type="entry name" value="Leu-rich_rpt"/>
</dbReference>
<protein>
    <recommendedName>
        <fullName evidence="6">NUD1-like protein</fullName>
    </recommendedName>
</protein>
<dbReference type="GO" id="GO:0035591">
    <property type="term" value="F:signaling adaptor activity"/>
    <property type="evidence" value="ECO:0007669"/>
    <property type="project" value="TreeGrafter"/>
</dbReference>
<organism evidence="4 5">
    <name type="scientific">Saccharomyces kudriavzevii (strain ATCC MYA-4449 / AS 2.2408 / CBS 8840 / NBRC 1802 / NCYC 2889)</name>
    <name type="common">Yeast</name>
    <dbReference type="NCBI Taxonomy" id="226230"/>
    <lineage>
        <taxon>Eukaryota</taxon>
        <taxon>Fungi</taxon>
        <taxon>Dikarya</taxon>
        <taxon>Ascomycota</taxon>
        <taxon>Saccharomycotina</taxon>
        <taxon>Saccharomycetes</taxon>
        <taxon>Saccharomycetales</taxon>
        <taxon>Saccharomycetaceae</taxon>
        <taxon>Saccharomyces</taxon>
    </lineage>
</organism>
<feature type="compositionally biased region" description="Polar residues" evidence="3">
    <location>
        <begin position="319"/>
        <end position="332"/>
    </location>
</feature>
<dbReference type="GO" id="GO:0031028">
    <property type="term" value="P:septation initiation signaling"/>
    <property type="evidence" value="ECO:0007669"/>
    <property type="project" value="TreeGrafter"/>
</dbReference>
<proteinExistence type="predicted"/>
<dbReference type="PANTHER" id="PTHR47566">
    <property type="match status" value="1"/>
</dbReference>
<sequence length="839" mass="92596">MDMNEQEAELSCQLENLTINSPAKLHSCSNTQSNNGKVFKEYESNRDFHDSNFTSQVVEPTISESVKKPPTMTVLNNFSTVHQKVPSGFSGTTATSHQEAQWKQYFPGIGSGGTTNVGDGAGAANKVPESDLIVSDLVKDLSGVLETNTFKRHLDMKNKTITTQAHENQDTIDISHSKDFFNGEKLSSFSDDSDSGPAAEAHDVFDGILKKQKSNYFVGSYPNNNNNNNGDSNNAKTKEAEMETSNSFDFSSSSSMSSSQTQSGRRSKVPKKPPLNTISPGQLGYQFNHTHGAWDPPLNQGLDVSSSHSLDNTSSNQSQLTTVVPSGDSNTRGKAPSILNKKAYEFVNGKSVDVRYHQEQMQGEDEEKELESNDDTPLDTPKFNALFTKNGTGAKNKIQMRTARSISNSNLLETHKRLKKLPGEGIEDITSISEVDTSFNETEKQLISILTSKLSDSPNHDSDWEKILEVDLSQSDLKNTSGLQRLLPNLLVLNLNHNELDTLEGISSNVVQLFCSNNKITSAHCSLVGFMDLECLDVSYNYLNTSLKFLSLCHHLQEVNLSCNSIQSLEGIGSSRIKKLNLANNEIHGIIDFERLVQTNNSIVGGWLTVEVLDLSNNNIMGVRNINCLPHLKVLNLNGNPLVSIVESAKARNASLRVLSIKNTGGALSKLQNYKLNDQFVFPYQNLKILKVEGFAQLSKWQKWPSSLQILEINGGYASSLPRFPSLKSTNLYSLTIANVRDFTHLPVDLSGELPFLQELRLPGNNLQNAHKLTKTLPRRSVKFLDLRNNPITAPRDDGNTTIPFHRQLLQIAGLCQQQCPVLATLWLDDTPAPTAMNP</sequence>
<dbReference type="AlphaFoldDB" id="A0AA35J9S7"/>
<keyword evidence="5" id="KW-1185">Reference proteome</keyword>
<dbReference type="EMBL" id="OX365910">
    <property type="protein sequence ID" value="CAI4052414.1"/>
    <property type="molecule type" value="Genomic_DNA"/>
</dbReference>
<dbReference type="SMART" id="SM00369">
    <property type="entry name" value="LRR_TYP"/>
    <property type="match status" value="3"/>
</dbReference>
<evidence type="ECO:0000313" key="5">
    <source>
        <dbReference type="Proteomes" id="UP001162087"/>
    </source>
</evidence>
<dbReference type="SUPFAM" id="SSF52058">
    <property type="entry name" value="L domain-like"/>
    <property type="match status" value="1"/>
</dbReference>
<dbReference type="InterPro" id="IPR032675">
    <property type="entry name" value="LRR_dom_sf"/>
</dbReference>
<feature type="compositionally biased region" description="Acidic residues" evidence="3">
    <location>
        <begin position="362"/>
        <end position="377"/>
    </location>
</feature>
<dbReference type="GO" id="GO:1902412">
    <property type="term" value="P:regulation of mitotic cytokinesis"/>
    <property type="evidence" value="ECO:0007669"/>
    <property type="project" value="TreeGrafter"/>
</dbReference>
<dbReference type="InterPro" id="IPR003591">
    <property type="entry name" value="Leu-rich_rpt_typical-subtyp"/>
</dbReference>
<feature type="compositionally biased region" description="Low complexity" evidence="3">
    <location>
        <begin position="305"/>
        <end position="318"/>
    </location>
</feature>